<dbReference type="EMBL" id="BROH01000001">
    <property type="protein sequence ID" value="GKY86760.1"/>
    <property type="molecule type" value="Genomic_DNA"/>
</dbReference>
<protein>
    <submittedName>
        <fullName evidence="1">Uncharacterized protein</fullName>
    </submittedName>
</protein>
<evidence type="ECO:0000313" key="1">
    <source>
        <dbReference type="EMBL" id="GKY86760.1"/>
    </source>
</evidence>
<name>A0ABQ5LP34_9RHOB</name>
<reference evidence="1" key="1">
    <citation type="journal article" date="2023" name="Int. J. Syst. Evol. Microbiol.">
        <title>Sinisalibacter aestuarii sp. nov., isolated from estuarine sediment of the Arakawa River.</title>
        <authorList>
            <person name="Arafat S.T."/>
            <person name="Hirano S."/>
            <person name="Sato A."/>
            <person name="Takeuchi K."/>
            <person name="Yasuda T."/>
            <person name="Terahara T."/>
            <person name="Hamada M."/>
            <person name="Kobayashi T."/>
        </authorList>
    </citation>
    <scope>NUCLEOTIDE SEQUENCE</scope>
    <source>
        <strain evidence="1">B-399</strain>
    </source>
</reference>
<gene>
    <name evidence="1" type="ORF">STA1M1_06290</name>
</gene>
<comment type="caution">
    <text evidence="1">The sequence shown here is derived from an EMBL/GenBank/DDBJ whole genome shotgun (WGS) entry which is preliminary data.</text>
</comment>
<evidence type="ECO:0000313" key="2">
    <source>
        <dbReference type="Proteomes" id="UP001144205"/>
    </source>
</evidence>
<keyword evidence="2" id="KW-1185">Reference proteome</keyword>
<organism evidence="1 2">
    <name type="scientific">Sinisalibacter aestuarii</name>
    <dbReference type="NCBI Taxonomy" id="2949426"/>
    <lineage>
        <taxon>Bacteria</taxon>
        <taxon>Pseudomonadati</taxon>
        <taxon>Pseudomonadota</taxon>
        <taxon>Alphaproteobacteria</taxon>
        <taxon>Rhodobacterales</taxon>
        <taxon>Roseobacteraceae</taxon>
        <taxon>Sinisalibacter</taxon>
    </lineage>
</organism>
<dbReference type="Proteomes" id="UP001144205">
    <property type="component" value="Unassembled WGS sequence"/>
</dbReference>
<accession>A0ABQ5LP34</accession>
<sequence length="116" mass="11662">MGLAGLLPEAMAGGVSARARCLEERWETVAVGQAGKDCGQAAPGAVEMPGAAVMVRRFGPRAGGAVRAAGAAVTMRQVWGEGWRSGEGGGCCGDDAASVGRGMPGAAAMMRQGWRE</sequence>
<proteinExistence type="predicted"/>